<comment type="caution">
    <text evidence="1">The sequence shown here is derived from an EMBL/GenBank/DDBJ whole genome shotgun (WGS) entry which is preliminary data.</text>
</comment>
<keyword evidence="2" id="KW-1185">Reference proteome</keyword>
<dbReference type="EMBL" id="BQNB010016920">
    <property type="protein sequence ID" value="GJT57310.1"/>
    <property type="molecule type" value="Genomic_DNA"/>
</dbReference>
<reference evidence="1" key="2">
    <citation type="submission" date="2022-01" db="EMBL/GenBank/DDBJ databases">
        <authorList>
            <person name="Yamashiro T."/>
            <person name="Shiraishi A."/>
            <person name="Satake H."/>
            <person name="Nakayama K."/>
        </authorList>
    </citation>
    <scope>NUCLEOTIDE SEQUENCE</scope>
</reference>
<protein>
    <submittedName>
        <fullName evidence="1">Uncharacterized protein</fullName>
    </submittedName>
</protein>
<gene>
    <name evidence="1" type="ORF">Tco_0992364</name>
</gene>
<reference evidence="1" key="1">
    <citation type="journal article" date="2022" name="Int. J. Mol. Sci.">
        <title>Draft Genome of Tanacetum Coccineum: Genomic Comparison of Closely Related Tanacetum-Family Plants.</title>
        <authorList>
            <person name="Yamashiro T."/>
            <person name="Shiraishi A."/>
            <person name="Nakayama K."/>
            <person name="Satake H."/>
        </authorList>
    </citation>
    <scope>NUCLEOTIDE SEQUENCE</scope>
</reference>
<organism evidence="1 2">
    <name type="scientific">Tanacetum coccineum</name>
    <dbReference type="NCBI Taxonomy" id="301880"/>
    <lineage>
        <taxon>Eukaryota</taxon>
        <taxon>Viridiplantae</taxon>
        <taxon>Streptophyta</taxon>
        <taxon>Embryophyta</taxon>
        <taxon>Tracheophyta</taxon>
        <taxon>Spermatophyta</taxon>
        <taxon>Magnoliopsida</taxon>
        <taxon>eudicotyledons</taxon>
        <taxon>Gunneridae</taxon>
        <taxon>Pentapetalae</taxon>
        <taxon>asterids</taxon>
        <taxon>campanulids</taxon>
        <taxon>Asterales</taxon>
        <taxon>Asteraceae</taxon>
        <taxon>Asteroideae</taxon>
        <taxon>Anthemideae</taxon>
        <taxon>Anthemidinae</taxon>
        <taxon>Tanacetum</taxon>
    </lineage>
</organism>
<evidence type="ECO:0000313" key="1">
    <source>
        <dbReference type="EMBL" id="GJT57310.1"/>
    </source>
</evidence>
<evidence type="ECO:0000313" key="2">
    <source>
        <dbReference type="Proteomes" id="UP001151760"/>
    </source>
</evidence>
<proteinExistence type="predicted"/>
<sequence length="95" mass="10739">MLGAAGVQIPEDNLDDLHSSKEMEHRKLWIPRIDWVPNCYDPLALVDSFTPVEDNIGLLVARFEILRVDLRDNSFNMINLEPSPLRTGGILPENA</sequence>
<name>A0ABQ5F244_9ASTR</name>
<dbReference type="Proteomes" id="UP001151760">
    <property type="component" value="Unassembled WGS sequence"/>
</dbReference>
<accession>A0ABQ5F244</accession>